<evidence type="ECO:0008006" key="4">
    <source>
        <dbReference type="Google" id="ProtNLM"/>
    </source>
</evidence>
<gene>
    <name evidence="2" type="primary">8232747</name>
    <name evidence="1" type="ORF">Phum_PHUM047280</name>
</gene>
<dbReference type="GeneID" id="8232747"/>
<reference evidence="1" key="1">
    <citation type="submission" date="2007-04" db="EMBL/GenBank/DDBJ databases">
        <title>Annotation of Pediculus humanus corporis strain USDA.</title>
        <authorList>
            <person name="Kirkness E."/>
            <person name="Hannick L."/>
            <person name="Hass B."/>
            <person name="Bruggner R."/>
            <person name="Lawson D."/>
            <person name="Bidwell S."/>
            <person name="Joardar V."/>
            <person name="Caler E."/>
            <person name="Walenz B."/>
            <person name="Inman J."/>
            <person name="Schobel S."/>
            <person name="Galinsky K."/>
            <person name="Amedeo P."/>
            <person name="Strausberg R."/>
        </authorList>
    </citation>
    <scope>NUCLEOTIDE SEQUENCE</scope>
    <source>
        <strain evidence="1">USDA</strain>
    </source>
</reference>
<name>E0VAZ2_PEDHC</name>
<dbReference type="InterPro" id="IPR028184">
    <property type="entry name" value="VGLL4"/>
</dbReference>
<dbReference type="AlphaFoldDB" id="E0VAZ2"/>
<keyword evidence="3" id="KW-1185">Reference proteome</keyword>
<dbReference type="GO" id="GO:0045892">
    <property type="term" value="P:negative regulation of DNA-templated transcription"/>
    <property type="evidence" value="ECO:0007669"/>
    <property type="project" value="TreeGrafter"/>
</dbReference>
<dbReference type="InParanoid" id="E0VAZ2"/>
<reference evidence="1" key="2">
    <citation type="submission" date="2007-04" db="EMBL/GenBank/DDBJ databases">
        <title>The genome of the human body louse.</title>
        <authorList>
            <consortium name="The Human Body Louse Genome Consortium"/>
            <person name="Kirkness E."/>
            <person name="Walenz B."/>
            <person name="Hass B."/>
            <person name="Bruggner R."/>
            <person name="Strausberg R."/>
        </authorList>
    </citation>
    <scope>NUCLEOTIDE SEQUENCE</scope>
    <source>
        <strain evidence="1">USDA</strain>
    </source>
</reference>
<dbReference type="InterPro" id="IPR006627">
    <property type="entry name" value="TDU_repeat"/>
</dbReference>
<dbReference type="EMBL" id="DS235019">
    <property type="protein sequence ID" value="EEB10548.1"/>
    <property type="molecule type" value="Genomic_DNA"/>
</dbReference>
<dbReference type="RefSeq" id="XP_002423286.1">
    <property type="nucleotide sequence ID" value="XM_002423241.1"/>
</dbReference>
<dbReference type="OMA" id="KEMPCAK"/>
<dbReference type="eggNOG" id="ENOG502SDI1">
    <property type="taxonomic scope" value="Eukaryota"/>
</dbReference>
<protein>
    <recommendedName>
        <fullName evidence="4">Transcription cofactor vestigial-like protein 4</fullName>
    </recommendedName>
</protein>
<organism>
    <name type="scientific">Pediculus humanus subsp. corporis</name>
    <name type="common">Body louse</name>
    <dbReference type="NCBI Taxonomy" id="121224"/>
    <lineage>
        <taxon>Eukaryota</taxon>
        <taxon>Metazoa</taxon>
        <taxon>Ecdysozoa</taxon>
        <taxon>Arthropoda</taxon>
        <taxon>Hexapoda</taxon>
        <taxon>Insecta</taxon>
        <taxon>Pterygota</taxon>
        <taxon>Neoptera</taxon>
        <taxon>Paraneoptera</taxon>
        <taxon>Psocodea</taxon>
        <taxon>Troctomorpha</taxon>
        <taxon>Phthiraptera</taxon>
        <taxon>Anoplura</taxon>
        <taxon>Pediculidae</taxon>
        <taxon>Pediculus</taxon>
    </lineage>
</organism>
<evidence type="ECO:0000313" key="2">
    <source>
        <dbReference type="EnsemblMetazoa" id="PHUM047280-PA"/>
    </source>
</evidence>
<dbReference type="KEGG" id="phu:Phum_PHUM047280"/>
<dbReference type="PANTHER" id="PTHR17604:SF7">
    <property type="entry name" value="TONDU-DOMAIN-CONTAINING GROWTH INHIBITOR, ISOFORM A"/>
    <property type="match status" value="1"/>
</dbReference>
<dbReference type="PANTHER" id="PTHR17604">
    <property type="entry name" value="TRANSCRIPTION COFACTOR VESTIGIAL-LIKE PROTEIN 4"/>
    <property type="match status" value="1"/>
</dbReference>
<dbReference type="SMART" id="SM00711">
    <property type="entry name" value="TDU"/>
    <property type="match status" value="2"/>
</dbReference>
<dbReference type="EnsemblMetazoa" id="PHUM047280-RA">
    <property type="protein sequence ID" value="PHUM047280-PA"/>
    <property type="gene ID" value="PHUM047280"/>
</dbReference>
<evidence type="ECO:0000313" key="1">
    <source>
        <dbReference type="EMBL" id="EEB10548.1"/>
    </source>
</evidence>
<reference evidence="2" key="3">
    <citation type="submission" date="2020-05" db="UniProtKB">
        <authorList>
            <consortium name="EnsemblMetazoa"/>
        </authorList>
    </citation>
    <scope>IDENTIFICATION</scope>
    <source>
        <strain evidence="2">USDA</strain>
    </source>
</reference>
<dbReference type="CTD" id="8232747"/>
<dbReference type="Pfam" id="PF15245">
    <property type="entry name" value="VGLL4"/>
    <property type="match status" value="1"/>
</dbReference>
<dbReference type="Proteomes" id="UP000009046">
    <property type="component" value="Unassembled WGS sequence"/>
</dbReference>
<dbReference type="GO" id="GO:0001223">
    <property type="term" value="F:transcription coactivator binding"/>
    <property type="evidence" value="ECO:0007669"/>
    <property type="project" value="TreeGrafter"/>
</dbReference>
<dbReference type="OrthoDB" id="10040691at2759"/>
<evidence type="ECO:0000313" key="3">
    <source>
        <dbReference type="Proteomes" id="UP000009046"/>
    </source>
</evidence>
<proteinExistence type="predicted"/>
<accession>E0VAZ2</accession>
<sequence>MDTEESPLDVLSRAATMVSPPTYDESRSYSTKEMPCAKWRRERRQIINHKVVDAPLDFSTRNSNLKPPPSYDQSIQNKMSRPSVIQTVCAAYSSAKNLTNSCDSELISKSTPTEDVSDPAIDEHFRRSLGKEYSSIFSKDCKELNKSENSESESIVDDHFAKALGDTWIKLKEKENEEKISNSTFLGNNNHLIHVKDLSNRQVVDLNVKKKKKHAKESILNDKRKTTIASDWVKT</sequence>
<dbReference type="HOGENOM" id="CLU_1181455_0_0_1"/>
<dbReference type="EMBL" id="AAZO01000556">
    <property type="status" value="NOT_ANNOTATED_CDS"/>
    <property type="molecule type" value="Genomic_DNA"/>
</dbReference>
<dbReference type="VEuPathDB" id="VectorBase:PHUM047280"/>
<dbReference type="STRING" id="121224.E0VAZ2"/>